<sequence length="146" mass="15535">MTGALVLAVTLAGAVGAGAKQYIGSEACSECHDEQFEHFVSYSKKAKSWHSIEIMASDLTQAEQESCYECHTTGYGKGGFVSIKETPELADVGCETCHGPGAEHAESGGDTEAIERTPSVEGCETCHNADRVEDFNFKPLIFSGAH</sequence>
<dbReference type="SUPFAM" id="SSF48695">
    <property type="entry name" value="Multiheme cytochromes"/>
    <property type="match status" value="1"/>
</dbReference>
<accession>A0A2Z6AZB7</accession>
<feature type="domain" description="Cytochrome c-552/4" evidence="2">
    <location>
        <begin position="27"/>
        <end position="99"/>
    </location>
</feature>
<dbReference type="AlphaFoldDB" id="A0A2Z6AZB7"/>
<gene>
    <name evidence="3" type="ORF">DFE_1895</name>
</gene>
<dbReference type="PANTHER" id="PTHR35038:SF8">
    <property type="entry name" value="C-TYPE POLYHEME CYTOCHROME OMCC"/>
    <property type="match status" value="1"/>
</dbReference>
<dbReference type="Gene3D" id="1.10.1130.10">
    <property type="entry name" value="Flavocytochrome C3, Chain A"/>
    <property type="match status" value="1"/>
</dbReference>
<dbReference type="Proteomes" id="UP000269883">
    <property type="component" value="Chromosome"/>
</dbReference>
<dbReference type="InterPro" id="IPR036280">
    <property type="entry name" value="Multihaem_cyt_sf"/>
</dbReference>
<dbReference type="InterPro" id="IPR051829">
    <property type="entry name" value="Multiheme_Cytochr_ET"/>
</dbReference>
<evidence type="ECO:0000256" key="1">
    <source>
        <dbReference type="ARBA" id="ARBA00022729"/>
    </source>
</evidence>
<dbReference type="Pfam" id="PF13435">
    <property type="entry name" value="Cytochrome_C554"/>
    <property type="match status" value="1"/>
</dbReference>
<evidence type="ECO:0000313" key="4">
    <source>
        <dbReference type="Proteomes" id="UP000269883"/>
    </source>
</evidence>
<dbReference type="PANTHER" id="PTHR35038">
    <property type="entry name" value="DISSIMILATORY SULFITE REDUCTASE SIRA"/>
    <property type="match status" value="1"/>
</dbReference>
<keyword evidence="4" id="KW-1185">Reference proteome</keyword>
<evidence type="ECO:0000259" key="2">
    <source>
        <dbReference type="Pfam" id="PF13435"/>
    </source>
</evidence>
<dbReference type="InterPro" id="IPR023155">
    <property type="entry name" value="Cyt_c-552/4"/>
</dbReference>
<organism evidence="3 4">
    <name type="scientific">Desulfovibrio ferrophilus</name>
    <dbReference type="NCBI Taxonomy" id="241368"/>
    <lineage>
        <taxon>Bacteria</taxon>
        <taxon>Pseudomonadati</taxon>
        <taxon>Thermodesulfobacteriota</taxon>
        <taxon>Desulfovibrionia</taxon>
        <taxon>Desulfovibrionales</taxon>
        <taxon>Desulfovibrionaceae</taxon>
        <taxon>Desulfovibrio</taxon>
    </lineage>
</organism>
<name>A0A2Z6AZB7_9BACT</name>
<dbReference type="EMBL" id="AP017378">
    <property type="protein sequence ID" value="BBD08621.1"/>
    <property type="molecule type" value="Genomic_DNA"/>
</dbReference>
<proteinExistence type="predicted"/>
<keyword evidence="1" id="KW-0732">Signal</keyword>
<reference evidence="3 4" key="1">
    <citation type="journal article" date="2018" name="Sci. Adv.">
        <title>Multi-heme cytochromes provide a pathway for survival in energy-limited environments.</title>
        <authorList>
            <person name="Deng X."/>
            <person name="Dohmae N."/>
            <person name="Nealson K.H."/>
            <person name="Hashimoto K."/>
            <person name="Okamoto A."/>
        </authorList>
    </citation>
    <scope>NUCLEOTIDE SEQUENCE [LARGE SCALE GENOMIC DNA]</scope>
    <source>
        <strain evidence="3 4">IS5</strain>
    </source>
</reference>
<dbReference type="KEGG" id="dfl:DFE_1895"/>
<evidence type="ECO:0000313" key="3">
    <source>
        <dbReference type="EMBL" id="BBD08621.1"/>
    </source>
</evidence>
<protein>
    <submittedName>
        <fullName evidence="3">Cytochrome c family protein</fullName>
    </submittedName>
</protein>